<feature type="binding site" evidence="5">
    <location>
        <position position="69"/>
    </location>
    <ligand>
        <name>substrate</name>
    </ligand>
</feature>
<evidence type="ECO:0000259" key="7">
    <source>
        <dbReference type="Pfam" id="PF00710"/>
    </source>
</evidence>
<dbReference type="Pfam" id="PF17763">
    <property type="entry name" value="Asparaginase_C"/>
    <property type="match status" value="1"/>
</dbReference>
<dbReference type="InterPro" id="IPR006034">
    <property type="entry name" value="Asparaginase/glutaminase-like"/>
</dbReference>
<dbReference type="PIRSF" id="PIRSF500176">
    <property type="entry name" value="L_ASNase"/>
    <property type="match status" value="1"/>
</dbReference>
<dbReference type="PRINTS" id="PR00139">
    <property type="entry name" value="ASNGLNASE"/>
</dbReference>
<name>A0AAE3U5Y3_9BACT</name>
<dbReference type="Gene3D" id="3.40.50.40">
    <property type="match status" value="1"/>
</dbReference>
<evidence type="ECO:0000313" key="9">
    <source>
        <dbReference type="EMBL" id="MDJ1481289.1"/>
    </source>
</evidence>
<protein>
    <recommendedName>
        <fullName evidence="2">asparaginase</fullName>
        <ecNumber evidence="2">3.5.1.1</ecNumber>
    </recommendedName>
</protein>
<dbReference type="InterPro" id="IPR027473">
    <property type="entry name" value="L-asparaginase_C"/>
</dbReference>
<keyword evidence="3" id="KW-0378">Hydrolase</keyword>
<dbReference type="AlphaFoldDB" id="A0AAE3U5Y3"/>
<accession>A0AAE3U5Y3</accession>
<dbReference type="FunFam" id="3.40.50.1170:FF:000001">
    <property type="entry name" value="L-asparaginase 2"/>
    <property type="match status" value="1"/>
</dbReference>
<evidence type="ECO:0000256" key="4">
    <source>
        <dbReference type="PIRSR" id="PIRSR001220-1"/>
    </source>
</evidence>
<feature type="active site" evidence="6">
    <location>
        <position position="100"/>
    </location>
</feature>
<dbReference type="InterPro" id="IPR027474">
    <property type="entry name" value="L-asparaginase_N"/>
</dbReference>
<reference evidence="9" key="1">
    <citation type="submission" date="2023-05" db="EMBL/GenBank/DDBJ databases">
        <authorList>
            <person name="Zhang X."/>
        </authorList>
    </citation>
    <scope>NUCLEOTIDE SEQUENCE</scope>
    <source>
        <strain evidence="9">YF14B1</strain>
    </source>
</reference>
<feature type="binding site" evidence="5">
    <location>
        <begin position="100"/>
        <end position="101"/>
    </location>
    <ligand>
        <name>substrate</name>
    </ligand>
</feature>
<comment type="similarity">
    <text evidence="1">Belongs to the asparaginase 1 family.</text>
</comment>
<gene>
    <name evidence="9" type="ORF">QNI16_12395</name>
</gene>
<dbReference type="EMBL" id="JASJOS010000005">
    <property type="protein sequence ID" value="MDJ1481289.1"/>
    <property type="molecule type" value="Genomic_DNA"/>
</dbReference>
<evidence type="ECO:0000313" key="10">
    <source>
        <dbReference type="Proteomes" id="UP001241110"/>
    </source>
</evidence>
<feature type="domain" description="L-asparaginase N-terminal" evidence="7">
    <location>
        <begin position="17"/>
        <end position="205"/>
    </location>
</feature>
<evidence type="ECO:0000256" key="5">
    <source>
        <dbReference type="PIRSR" id="PIRSR001220-2"/>
    </source>
</evidence>
<dbReference type="RefSeq" id="WP_313978854.1">
    <property type="nucleotide sequence ID" value="NZ_JASJOS010000005.1"/>
</dbReference>
<evidence type="ECO:0000256" key="1">
    <source>
        <dbReference type="ARBA" id="ARBA00010518"/>
    </source>
</evidence>
<evidence type="ECO:0000256" key="6">
    <source>
        <dbReference type="PROSITE-ProRule" id="PRU10100"/>
    </source>
</evidence>
<dbReference type="Proteomes" id="UP001241110">
    <property type="component" value="Unassembled WGS sequence"/>
</dbReference>
<dbReference type="SUPFAM" id="SSF53774">
    <property type="entry name" value="Glutaminase/Asparaginase"/>
    <property type="match status" value="1"/>
</dbReference>
<dbReference type="InterPro" id="IPR037152">
    <property type="entry name" value="L-asparaginase_N_sf"/>
</dbReference>
<dbReference type="Gene3D" id="3.40.50.1170">
    <property type="entry name" value="L-asparaginase, N-terminal domain"/>
    <property type="match status" value="1"/>
</dbReference>
<dbReference type="EC" id="3.5.1.1" evidence="2"/>
<dbReference type="InterPro" id="IPR036152">
    <property type="entry name" value="Asp/glu_Ase-like_sf"/>
</dbReference>
<dbReference type="GO" id="GO:0004067">
    <property type="term" value="F:asparaginase activity"/>
    <property type="evidence" value="ECO:0007669"/>
    <property type="project" value="UniProtKB-UniRule"/>
</dbReference>
<evidence type="ECO:0000256" key="2">
    <source>
        <dbReference type="ARBA" id="ARBA00012920"/>
    </source>
</evidence>
<dbReference type="Pfam" id="PF00710">
    <property type="entry name" value="Asparaginase"/>
    <property type="match status" value="1"/>
</dbReference>
<comment type="caution">
    <text evidence="9">The sequence shown here is derived from an EMBL/GenBank/DDBJ whole genome shotgun (WGS) entry which is preliminary data.</text>
</comment>
<dbReference type="PANTHER" id="PTHR11707">
    <property type="entry name" value="L-ASPARAGINASE"/>
    <property type="match status" value="1"/>
</dbReference>
<dbReference type="InterPro" id="IPR027475">
    <property type="entry name" value="Asparaginase/glutaminase_AS2"/>
</dbReference>
<dbReference type="InterPro" id="IPR006033">
    <property type="entry name" value="AsnA_fam"/>
</dbReference>
<dbReference type="SMART" id="SM00870">
    <property type="entry name" value="Asparaginase"/>
    <property type="match status" value="1"/>
</dbReference>
<dbReference type="InterPro" id="IPR040919">
    <property type="entry name" value="Asparaginase_C"/>
</dbReference>
<feature type="domain" description="Asparaginase/glutaminase C-terminal" evidence="8">
    <location>
        <begin position="227"/>
        <end position="340"/>
    </location>
</feature>
<dbReference type="PANTHER" id="PTHR11707:SF28">
    <property type="entry name" value="60 KDA LYSOPHOSPHOLIPASE"/>
    <property type="match status" value="1"/>
</dbReference>
<dbReference type="PIRSF" id="PIRSF001220">
    <property type="entry name" value="L-ASNase_gatD"/>
    <property type="match status" value="1"/>
</dbReference>
<organism evidence="9 10">
    <name type="scientific">Xanthocytophaga flava</name>
    <dbReference type="NCBI Taxonomy" id="3048013"/>
    <lineage>
        <taxon>Bacteria</taxon>
        <taxon>Pseudomonadati</taxon>
        <taxon>Bacteroidota</taxon>
        <taxon>Cytophagia</taxon>
        <taxon>Cytophagales</taxon>
        <taxon>Rhodocytophagaceae</taxon>
        <taxon>Xanthocytophaga</taxon>
    </lineage>
</organism>
<dbReference type="CDD" id="cd08963">
    <property type="entry name" value="L-asparaginase_I"/>
    <property type="match status" value="1"/>
</dbReference>
<dbReference type="NCBIfam" id="TIGR00519">
    <property type="entry name" value="asnASE_I"/>
    <property type="match status" value="1"/>
</dbReference>
<dbReference type="SFLD" id="SFLDS00057">
    <property type="entry name" value="Glutaminase/Asparaginase"/>
    <property type="match status" value="1"/>
</dbReference>
<dbReference type="FunFam" id="3.40.50.40:FF:000001">
    <property type="entry name" value="L-asparaginase 1"/>
    <property type="match status" value="1"/>
</dbReference>
<evidence type="ECO:0000256" key="3">
    <source>
        <dbReference type="ARBA" id="ARBA00022801"/>
    </source>
</evidence>
<proteinExistence type="inferred from homology"/>
<sequence>MYSTICVHTPAKTGASILMIYTGGTLGMAYDANGQLKPFDFGQILQNLPEIDRFDFTLTVIAFDNPIDSSNVTPNHWIEWAQIIEQNYTLYDGFVILHGTDTMAYSASALSFLLKGLNKPVIFTGAQLPIGSIRTDARENMITALEIASARNERNEPQMSEVCIYFHSRLLRGNRAKKVESTQFDAFYSENYPPLAEAGISIDFRPALMRPFVTEATLQVQNHMDDRVAILKIFPGISRYVVESILNIPDLQAVVLETYGSGNAPTDTWFTECLSKAIQRGIVILNVSQCLGGTVLQGRYSTSKHLLDIGVIGGGDITTEAAITKLMYLAGSGLSKTDWQPLLTTSICGEMS</sequence>
<evidence type="ECO:0000259" key="8">
    <source>
        <dbReference type="Pfam" id="PF17763"/>
    </source>
</evidence>
<dbReference type="InterPro" id="IPR041725">
    <property type="entry name" value="L-asparaginase_I"/>
</dbReference>
<dbReference type="PROSITE" id="PS51732">
    <property type="entry name" value="ASN_GLN_ASE_3"/>
    <property type="match status" value="1"/>
</dbReference>
<dbReference type="GO" id="GO:0009066">
    <property type="term" value="P:aspartate family amino acid metabolic process"/>
    <property type="evidence" value="ECO:0007669"/>
    <property type="project" value="UniProtKB-ARBA"/>
</dbReference>
<dbReference type="PROSITE" id="PS00917">
    <property type="entry name" value="ASN_GLN_ASE_2"/>
    <property type="match status" value="1"/>
</dbReference>
<feature type="active site" description="O-isoaspartyl threonine intermediate" evidence="4">
    <location>
        <position position="25"/>
    </location>
</feature>